<dbReference type="GO" id="GO:0043565">
    <property type="term" value="F:sequence-specific DNA binding"/>
    <property type="evidence" value="ECO:0007669"/>
    <property type="project" value="TreeGrafter"/>
</dbReference>
<dbReference type="InterPro" id="IPR036390">
    <property type="entry name" value="WH_DNA-bd_sf"/>
</dbReference>
<dbReference type="SUPFAM" id="SSF53850">
    <property type="entry name" value="Periplasmic binding protein-like II"/>
    <property type="match status" value="1"/>
</dbReference>
<dbReference type="CDD" id="cd08422">
    <property type="entry name" value="PBP2_CrgA_like"/>
    <property type="match status" value="1"/>
</dbReference>
<organism evidence="6 7">
    <name type="scientific">Pseudomonas reidholzensis</name>
    <dbReference type="NCBI Taxonomy" id="1785162"/>
    <lineage>
        <taxon>Bacteria</taxon>
        <taxon>Pseudomonadati</taxon>
        <taxon>Pseudomonadota</taxon>
        <taxon>Gammaproteobacteria</taxon>
        <taxon>Pseudomonadales</taxon>
        <taxon>Pseudomonadaceae</taxon>
        <taxon>Pseudomonas</taxon>
    </lineage>
</organism>
<protein>
    <submittedName>
        <fullName evidence="6">Putative HTH-type transcriptional regulator LtrA</fullName>
    </submittedName>
</protein>
<dbReference type="PANTHER" id="PTHR30537:SF5">
    <property type="entry name" value="HTH-TYPE TRANSCRIPTIONAL ACTIVATOR TTDR-RELATED"/>
    <property type="match status" value="1"/>
</dbReference>
<evidence type="ECO:0000313" key="7">
    <source>
        <dbReference type="Proteomes" id="UP000263595"/>
    </source>
</evidence>
<evidence type="ECO:0000313" key="6">
    <source>
        <dbReference type="EMBL" id="SYX90652.1"/>
    </source>
</evidence>
<evidence type="ECO:0000256" key="2">
    <source>
        <dbReference type="ARBA" id="ARBA00023015"/>
    </source>
</evidence>
<dbReference type="FunFam" id="1.10.10.10:FF:000001">
    <property type="entry name" value="LysR family transcriptional regulator"/>
    <property type="match status" value="1"/>
</dbReference>
<dbReference type="InterPro" id="IPR036388">
    <property type="entry name" value="WH-like_DNA-bd_sf"/>
</dbReference>
<keyword evidence="7" id="KW-1185">Reference proteome</keyword>
<dbReference type="GO" id="GO:0003700">
    <property type="term" value="F:DNA-binding transcription factor activity"/>
    <property type="evidence" value="ECO:0007669"/>
    <property type="project" value="InterPro"/>
</dbReference>
<dbReference type="SUPFAM" id="SSF46785">
    <property type="entry name" value="Winged helix' DNA-binding domain"/>
    <property type="match status" value="1"/>
</dbReference>
<name>A0A383RUD6_9PSED</name>
<dbReference type="PANTHER" id="PTHR30537">
    <property type="entry name" value="HTH-TYPE TRANSCRIPTIONAL REGULATOR"/>
    <property type="match status" value="1"/>
</dbReference>
<comment type="similarity">
    <text evidence="1">Belongs to the LysR transcriptional regulatory family.</text>
</comment>
<dbReference type="InterPro" id="IPR005119">
    <property type="entry name" value="LysR_subst-bd"/>
</dbReference>
<reference evidence="7" key="1">
    <citation type="submission" date="2018-08" db="EMBL/GenBank/DDBJ databases">
        <authorList>
            <person name="Blom J."/>
        </authorList>
    </citation>
    <scope>NUCLEOTIDE SEQUENCE [LARGE SCALE GENOMIC DNA]</scope>
    <source>
        <strain evidence="7">CCOS 865</strain>
    </source>
</reference>
<dbReference type="AlphaFoldDB" id="A0A383RUD6"/>
<dbReference type="OrthoDB" id="9786526at2"/>
<feature type="domain" description="HTH lysR-type" evidence="5">
    <location>
        <begin position="1"/>
        <end position="59"/>
    </location>
</feature>
<dbReference type="PROSITE" id="PS50931">
    <property type="entry name" value="HTH_LYSR"/>
    <property type="match status" value="1"/>
</dbReference>
<evidence type="ECO:0000259" key="5">
    <source>
        <dbReference type="PROSITE" id="PS50931"/>
    </source>
</evidence>
<dbReference type="EMBL" id="UNOZ01000020">
    <property type="protein sequence ID" value="SYX90652.1"/>
    <property type="molecule type" value="Genomic_DNA"/>
</dbReference>
<accession>A0A383RUD6</accession>
<dbReference type="InterPro" id="IPR000847">
    <property type="entry name" value="LysR_HTH_N"/>
</dbReference>
<dbReference type="RefSeq" id="WP_119142086.1">
    <property type="nucleotide sequence ID" value="NZ_CBCSFL010000024.1"/>
</dbReference>
<gene>
    <name evidence="6" type="primary">ltrA</name>
    <name evidence="6" type="ORF">CCOS865_02919</name>
</gene>
<evidence type="ECO:0000256" key="1">
    <source>
        <dbReference type="ARBA" id="ARBA00009437"/>
    </source>
</evidence>
<dbReference type="InterPro" id="IPR058163">
    <property type="entry name" value="LysR-type_TF_proteobact-type"/>
</dbReference>
<keyword evidence="4" id="KW-0804">Transcription</keyword>
<dbReference type="Pfam" id="PF03466">
    <property type="entry name" value="LysR_substrate"/>
    <property type="match status" value="1"/>
</dbReference>
<evidence type="ECO:0000256" key="4">
    <source>
        <dbReference type="ARBA" id="ARBA00023163"/>
    </source>
</evidence>
<dbReference type="GO" id="GO:0006351">
    <property type="term" value="P:DNA-templated transcription"/>
    <property type="evidence" value="ECO:0007669"/>
    <property type="project" value="TreeGrafter"/>
</dbReference>
<proteinExistence type="inferred from homology"/>
<dbReference type="Proteomes" id="UP000263595">
    <property type="component" value="Unassembled WGS sequence"/>
</dbReference>
<dbReference type="Gene3D" id="3.40.190.290">
    <property type="match status" value="1"/>
</dbReference>
<sequence length="310" mass="34931">MDMLHAMRTFARVVECGSFAAAANALDISAAQVSRIVAELENQLQTRLLHRTTRRLRMSEAGERFLERCRQIMLLTEEAVDEARGAHLTPRGRLRFHSTHGLGMLMMPLVAAYKAACPEVVMELTLSQRNPDPLDEGHDVVITVGRGLPDSQLIAIPLGSIYSILCASPEYLARHGVPQRPQDLHEHVCLRMGDPLFEEDWAFEQSADKCVILPQDTFLTNVADAMLHATELGMGIGLIPYYSASKAIAEGRLCRLLAPHRLRQREIYAIYPSRHYLDAKVRTWLDLLKEQLPVMFAAHEQVVDDPRYSR</sequence>
<keyword evidence="3" id="KW-0238">DNA-binding</keyword>
<dbReference type="Gene3D" id="1.10.10.10">
    <property type="entry name" value="Winged helix-like DNA-binding domain superfamily/Winged helix DNA-binding domain"/>
    <property type="match status" value="1"/>
</dbReference>
<evidence type="ECO:0000256" key="3">
    <source>
        <dbReference type="ARBA" id="ARBA00023125"/>
    </source>
</evidence>
<dbReference type="Pfam" id="PF00126">
    <property type="entry name" value="HTH_1"/>
    <property type="match status" value="1"/>
</dbReference>
<keyword evidence="2" id="KW-0805">Transcription regulation</keyword>